<evidence type="ECO:0000256" key="3">
    <source>
        <dbReference type="ARBA" id="ARBA00022833"/>
    </source>
</evidence>
<dbReference type="Pfam" id="PF02892">
    <property type="entry name" value="zf-BED"/>
    <property type="match status" value="1"/>
</dbReference>
<dbReference type="GeneID" id="25901758"/>
<evidence type="ECO:0000313" key="5">
    <source>
        <dbReference type="EMBL" id="KNC86625.1"/>
    </source>
</evidence>
<evidence type="ECO:0000256" key="1">
    <source>
        <dbReference type="ARBA" id="ARBA00022723"/>
    </source>
</evidence>
<name>A0A0L0GCA8_9EUKA</name>
<keyword evidence="6" id="KW-1185">Reference proteome</keyword>
<feature type="domain" description="BED-type" evidence="4">
    <location>
        <begin position="12"/>
        <end position="45"/>
    </location>
</feature>
<keyword evidence="3" id="KW-0862">Zinc</keyword>
<evidence type="ECO:0000313" key="6">
    <source>
        <dbReference type="Proteomes" id="UP000054560"/>
    </source>
</evidence>
<evidence type="ECO:0000259" key="4">
    <source>
        <dbReference type="Pfam" id="PF02892"/>
    </source>
</evidence>
<keyword evidence="2" id="KW-0863">Zinc-finger</keyword>
<dbReference type="Proteomes" id="UP000054560">
    <property type="component" value="Unassembled WGS sequence"/>
</dbReference>
<reference evidence="5 6" key="1">
    <citation type="submission" date="2011-02" db="EMBL/GenBank/DDBJ databases">
        <title>The Genome Sequence of Sphaeroforma arctica JP610.</title>
        <authorList>
            <consortium name="The Broad Institute Genome Sequencing Platform"/>
            <person name="Russ C."/>
            <person name="Cuomo C."/>
            <person name="Young S.K."/>
            <person name="Zeng Q."/>
            <person name="Gargeya S."/>
            <person name="Alvarado L."/>
            <person name="Berlin A."/>
            <person name="Chapman S.B."/>
            <person name="Chen Z."/>
            <person name="Freedman E."/>
            <person name="Gellesch M."/>
            <person name="Goldberg J."/>
            <person name="Griggs A."/>
            <person name="Gujja S."/>
            <person name="Heilman E."/>
            <person name="Heiman D."/>
            <person name="Howarth C."/>
            <person name="Mehta T."/>
            <person name="Neiman D."/>
            <person name="Pearson M."/>
            <person name="Roberts A."/>
            <person name="Saif S."/>
            <person name="Shea T."/>
            <person name="Shenoy N."/>
            <person name="Sisk P."/>
            <person name="Stolte C."/>
            <person name="Sykes S."/>
            <person name="White J."/>
            <person name="Yandava C."/>
            <person name="Burger G."/>
            <person name="Gray M.W."/>
            <person name="Holland P.W.H."/>
            <person name="King N."/>
            <person name="Lang F.B.F."/>
            <person name="Roger A.J."/>
            <person name="Ruiz-Trillo I."/>
            <person name="Haas B."/>
            <person name="Nusbaum C."/>
            <person name="Birren B."/>
        </authorList>
    </citation>
    <scope>NUCLEOTIDE SEQUENCE [LARGE SCALE GENOMIC DNA]</scope>
    <source>
        <strain evidence="5 6">JP610</strain>
    </source>
</reference>
<dbReference type="AlphaFoldDB" id="A0A0L0GCA8"/>
<gene>
    <name evidence="5" type="ORF">SARC_01254</name>
</gene>
<dbReference type="RefSeq" id="XP_014160527.1">
    <property type="nucleotide sequence ID" value="XM_014305052.1"/>
</dbReference>
<organism evidence="5 6">
    <name type="scientific">Sphaeroforma arctica JP610</name>
    <dbReference type="NCBI Taxonomy" id="667725"/>
    <lineage>
        <taxon>Eukaryota</taxon>
        <taxon>Ichthyosporea</taxon>
        <taxon>Ichthyophonida</taxon>
        <taxon>Sphaeroforma</taxon>
    </lineage>
</organism>
<dbReference type="GO" id="GO:0003677">
    <property type="term" value="F:DNA binding"/>
    <property type="evidence" value="ECO:0007669"/>
    <property type="project" value="InterPro"/>
</dbReference>
<evidence type="ECO:0000256" key="2">
    <source>
        <dbReference type="ARBA" id="ARBA00022771"/>
    </source>
</evidence>
<accession>A0A0L0GCA8</accession>
<protein>
    <recommendedName>
        <fullName evidence="4">BED-type domain-containing protein</fullName>
    </recommendedName>
</protein>
<keyword evidence="1" id="KW-0479">Metal-binding</keyword>
<dbReference type="InterPro" id="IPR003656">
    <property type="entry name" value="Znf_BED"/>
</dbReference>
<proteinExistence type="predicted"/>
<dbReference type="EMBL" id="KQ241644">
    <property type="protein sequence ID" value="KNC86625.1"/>
    <property type="molecule type" value="Genomic_DNA"/>
</dbReference>
<dbReference type="GO" id="GO:0008270">
    <property type="term" value="F:zinc ion binding"/>
    <property type="evidence" value="ECO:0007669"/>
    <property type="project" value="UniProtKB-KW"/>
</dbReference>
<sequence>MGRKADPVRKAHYVTRLEKGKEINQCNYCDKDFSQSNVRQLKEHLANTTTSVASANVREKYAK</sequence>